<keyword evidence="4" id="KW-0524">Neurogenesis</keyword>
<keyword evidence="2" id="KW-0217">Developmental protein</keyword>
<reference evidence="10 11" key="1">
    <citation type="submission" date="2024-03" db="EMBL/GenBank/DDBJ databases">
        <title>The genome assembly and annotation of the cricket Gryllus longicercus Weissman &amp; Gray.</title>
        <authorList>
            <person name="Szrajer S."/>
            <person name="Gray D."/>
            <person name="Ylla G."/>
        </authorList>
    </citation>
    <scope>NUCLEOTIDE SEQUENCE [LARGE SCALE GENOMIC DNA]</scope>
    <source>
        <strain evidence="10">DAG 2021-001</strain>
        <tissue evidence="10">Whole body minus gut</tissue>
    </source>
</reference>
<feature type="domain" description="BTB" evidence="9">
    <location>
        <begin position="36"/>
        <end position="101"/>
    </location>
</feature>
<dbReference type="InterPro" id="IPR011333">
    <property type="entry name" value="SKP1/BTB/POZ_sf"/>
</dbReference>
<keyword evidence="11" id="KW-1185">Reference proteome</keyword>
<dbReference type="GO" id="GO:0045476">
    <property type="term" value="P:nurse cell apoptotic process"/>
    <property type="evidence" value="ECO:0007669"/>
    <property type="project" value="UniProtKB-ARBA"/>
</dbReference>
<evidence type="ECO:0000313" key="10">
    <source>
        <dbReference type="EMBL" id="KAK7869428.1"/>
    </source>
</evidence>
<evidence type="ECO:0000256" key="4">
    <source>
        <dbReference type="ARBA" id="ARBA00022902"/>
    </source>
</evidence>
<evidence type="ECO:0000256" key="2">
    <source>
        <dbReference type="ARBA" id="ARBA00022473"/>
    </source>
</evidence>
<evidence type="ECO:0000256" key="6">
    <source>
        <dbReference type="ARBA" id="ARBA00023163"/>
    </source>
</evidence>
<dbReference type="Proteomes" id="UP001378592">
    <property type="component" value="Unassembled WGS sequence"/>
</dbReference>
<gene>
    <name evidence="10" type="ORF">R5R35_008157</name>
</gene>
<dbReference type="EMBL" id="JAZDUA010000074">
    <property type="protein sequence ID" value="KAK7869428.1"/>
    <property type="molecule type" value="Genomic_DNA"/>
</dbReference>
<keyword evidence="7" id="KW-0539">Nucleus</keyword>
<evidence type="ECO:0000256" key="3">
    <source>
        <dbReference type="ARBA" id="ARBA00022782"/>
    </source>
</evidence>
<dbReference type="AlphaFoldDB" id="A0AAN9Z5Y4"/>
<organism evidence="10 11">
    <name type="scientific">Gryllus longicercus</name>
    <dbReference type="NCBI Taxonomy" id="2509291"/>
    <lineage>
        <taxon>Eukaryota</taxon>
        <taxon>Metazoa</taxon>
        <taxon>Ecdysozoa</taxon>
        <taxon>Arthropoda</taxon>
        <taxon>Hexapoda</taxon>
        <taxon>Insecta</taxon>
        <taxon>Pterygota</taxon>
        <taxon>Neoptera</taxon>
        <taxon>Polyneoptera</taxon>
        <taxon>Orthoptera</taxon>
        <taxon>Ensifera</taxon>
        <taxon>Gryllidea</taxon>
        <taxon>Grylloidea</taxon>
        <taxon>Gryllidae</taxon>
        <taxon>Gryllinae</taxon>
        <taxon>Gryllus</taxon>
    </lineage>
</organism>
<dbReference type="PROSITE" id="PS50097">
    <property type="entry name" value="BTB"/>
    <property type="match status" value="1"/>
</dbReference>
<comment type="caution">
    <text evidence="10">The sequence shown here is derived from an EMBL/GenBank/DDBJ whole genome shotgun (WGS) entry which is preliminary data.</text>
</comment>
<keyword evidence="5" id="KW-0805">Transcription regulation</keyword>
<evidence type="ECO:0000256" key="5">
    <source>
        <dbReference type="ARBA" id="ARBA00023015"/>
    </source>
</evidence>
<dbReference type="GO" id="GO:0006357">
    <property type="term" value="P:regulation of transcription by RNA polymerase II"/>
    <property type="evidence" value="ECO:0007669"/>
    <property type="project" value="TreeGrafter"/>
</dbReference>
<accession>A0AAN9Z5Y4</accession>
<keyword evidence="6" id="KW-0804">Transcription</keyword>
<dbReference type="SMART" id="SM00225">
    <property type="entry name" value="BTB"/>
    <property type="match status" value="1"/>
</dbReference>
<dbReference type="PANTHER" id="PTHR23110">
    <property type="entry name" value="BTB DOMAIN TRANSCRIPTION FACTOR"/>
    <property type="match status" value="1"/>
</dbReference>
<dbReference type="GO" id="GO:0045467">
    <property type="term" value="P:R7 cell development"/>
    <property type="evidence" value="ECO:0007669"/>
    <property type="project" value="UniProtKB-ARBA"/>
</dbReference>
<evidence type="ECO:0000256" key="7">
    <source>
        <dbReference type="ARBA" id="ARBA00023242"/>
    </source>
</evidence>
<dbReference type="GO" id="GO:0005634">
    <property type="term" value="C:nucleus"/>
    <property type="evidence" value="ECO:0007669"/>
    <property type="project" value="UniProtKB-SubCell"/>
</dbReference>
<comment type="subcellular location">
    <subcellularLocation>
        <location evidence="1">Nucleus</location>
    </subcellularLocation>
</comment>
<evidence type="ECO:0000256" key="8">
    <source>
        <dbReference type="ARBA" id="ARBA00037382"/>
    </source>
</evidence>
<dbReference type="GO" id="GO:0035167">
    <property type="term" value="P:larval lymph gland hemopoiesis"/>
    <property type="evidence" value="ECO:0007669"/>
    <property type="project" value="UniProtKB-ARBA"/>
</dbReference>
<dbReference type="GO" id="GO:0007464">
    <property type="term" value="P:R3/R4 cell fate commitment"/>
    <property type="evidence" value="ECO:0007669"/>
    <property type="project" value="UniProtKB-ARBA"/>
</dbReference>
<dbReference type="GO" id="GO:0048813">
    <property type="term" value="P:dendrite morphogenesis"/>
    <property type="evidence" value="ECO:0007669"/>
    <property type="project" value="UniProtKB-ARBA"/>
</dbReference>
<proteinExistence type="predicted"/>
<evidence type="ECO:0000259" key="9">
    <source>
        <dbReference type="PROSITE" id="PS50097"/>
    </source>
</evidence>
<dbReference type="CDD" id="cd18315">
    <property type="entry name" value="BTB_POZ_BAB-like"/>
    <property type="match status" value="1"/>
</dbReference>
<name>A0AAN9Z5Y4_9ORTH</name>
<dbReference type="Pfam" id="PF00651">
    <property type="entry name" value="BTB"/>
    <property type="match status" value="1"/>
</dbReference>
<evidence type="ECO:0000313" key="11">
    <source>
        <dbReference type="Proteomes" id="UP001378592"/>
    </source>
</evidence>
<comment type="function">
    <text evidence="8">Putative transcription factor required for axon growth and guidance in the central and peripheral nervous systems. Repels CNS axons away from the midline by promoting the expression of the midline repellent sli and its receptor robo.</text>
</comment>
<dbReference type="InterPro" id="IPR000210">
    <property type="entry name" value="BTB/POZ_dom"/>
</dbReference>
<dbReference type="GO" id="GO:0007526">
    <property type="term" value="P:larval somatic muscle development"/>
    <property type="evidence" value="ECO:0007669"/>
    <property type="project" value="UniProtKB-ARBA"/>
</dbReference>
<dbReference type="GO" id="GO:0016199">
    <property type="term" value="P:axon midline choice point recognition"/>
    <property type="evidence" value="ECO:0007669"/>
    <property type="project" value="UniProtKB-ARBA"/>
</dbReference>
<dbReference type="Gene3D" id="3.30.710.10">
    <property type="entry name" value="Potassium Channel Kv1.1, Chain A"/>
    <property type="match status" value="1"/>
</dbReference>
<dbReference type="InterPro" id="IPR051095">
    <property type="entry name" value="Dros_DevTransReg"/>
</dbReference>
<sequence length="269" mass="29350">MCNSSMVESVVSVSWKDHTSELATEFKSLLDNSSFVDCTISTEGQSLKVHRLVLSACSPYFHKLFCEETEDHPLVMLLDESFQNLKAVIDFIYCGVTQIPEGNYRAFVTLAKSLEVKGLSQVSDNPPASTIASQDPSVKNQVTGEVKGSNATRKVSTENKNCQKIAHHLNSNTNPVDTHSPASFKGNSALRELRPKSVMKPSQEQESLQGALYLQVQPGLYAAISGASNQLVVRSDESLSRNFTSQMGCGTASVQGQVFLISDLLTSYF</sequence>
<dbReference type="PANTHER" id="PTHR23110:SF111">
    <property type="entry name" value="LONGITUDINALS LACKING PROTEIN, ISOFORMS F_I_K_T"/>
    <property type="match status" value="1"/>
</dbReference>
<keyword evidence="3" id="KW-0221">Differentiation</keyword>
<dbReference type="GO" id="GO:0008406">
    <property type="term" value="P:gonad development"/>
    <property type="evidence" value="ECO:0007669"/>
    <property type="project" value="UniProtKB-ARBA"/>
</dbReference>
<evidence type="ECO:0000256" key="1">
    <source>
        <dbReference type="ARBA" id="ARBA00004123"/>
    </source>
</evidence>
<protein>
    <recommendedName>
        <fullName evidence="9">BTB domain-containing protein</fullName>
    </recommendedName>
</protein>
<dbReference type="SUPFAM" id="SSF54695">
    <property type="entry name" value="POZ domain"/>
    <property type="match status" value="1"/>
</dbReference>